<gene>
    <name evidence="1" type="ORF">BRM9_1651</name>
</gene>
<sequence length="124" mass="14678">MKDLFGGPDSMQMIMEQCRNNPRMEIRSMKAQNEIFCGCFEDYDLRRMKWDGQELYSGDTVYFKDQHGFFWKVKIFVERLDPDSEESRMATIEANIRNHLAFQKQQRKAQSCVDCDVPFAEEGL</sequence>
<dbReference type="EMBL" id="CP006933">
    <property type="protein sequence ID" value="AIS32463.1"/>
    <property type="molecule type" value="Genomic_DNA"/>
</dbReference>
<dbReference type="KEGG" id="mfc:BRM9_1651"/>
<dbReference type="Proteomes" id="UP000029661">
    <property type="component" value="Chromosome"/>
</dbReference>
<dbReference type="STRING" id="2162.BRM9_1651"/>
<proteinExistence type="predicted"/>
<evidence type="ECO:0000313" key="2">
    <source>
        <dbReference type="Proteomes" id="UP000029661"/>
    </source>
</evidence>
<name>A0A089ZIH5_METFO</name>
<dbReference type="RefSeq" id="WP_048085416.1">
    <property type="nucleotide sequence ID" value="NZ_JARRCX010000001.1"/>
</dbReference>
<accession>A0A089ZIH5</accession>
<dbReference type="AlphaFoldDB" id="A0A089ZIH5"/>
<evidence type="ECO:0000313" key="1">
    <source>
        <dbReference type="EMBL" id="AIS32463.1"/>
    </source>
</evidence>
<reference evidence="1 2" key="1">
    <citation type="submission" date="2013-12" db="EMBL/GenBank/DDBJ databases">
        <title>The complete genome sequence of Methanobacterium sp. BRM9.</title>
        <authorList>
            <consortium name="Pastoral Greenhouse Gas Research Consortium"/>
            <person name="Kelly W.J."/>
            <person name="Leahy S.C."/>
            <person name="Perry R."/>
            <person name="Li D."/>
            <person name="Altermann E."/>
            <person name="Lambie S.C."/>
            <person name="Attwood G.T."/>
        </authorList>
    </citation>
    <scope>NUCLEOTIDE SEQUENCE [LARGE SCALE GENOMIC DNA]</scope>
    <source>
        <strain evidence="1 2">BRM9</strain>
    </source>
</reference>
<organism evidence="1 2">
    <name type="scientific">Methanobacterium formicicum</name>
    <dbReference type="NCBI Taxonomy" id="2162"/>
    <lineage>
        <taxon>Archaea</taxon>
        <taxon>Methanobacteriati</taxon>
        <taxon>Methanobacteriota</taxon>
        <taxon>Methanomada group</taxon>
        <taxon>Methanobacteria</taxon>
        <taxon>Methanobacteriales</taxon>
        <taxon>Methanobacteriaceae</taxon>
        <taxon>Methanobacterium</taxon>
    </lineage>
</organism>
<protein>
    <submittedName>
        <fullName evidence="1">Uncharacterized protein</fullName>
    </submittedName>
</protein>